<feature type="domain" description="Glutamine amidotransferase" evidence="1">
    <location>
        <begin position="50"/>
        <end position="198"/>
    </location>
</feature>
<dbReference type="SUPFAM" id="SSF52317">
    <property type="entry name" value="Class I glutamine amidotransferase-like"/>
    <property type="match status" value="1"/>
</dbReference>
<dbReference type="InterPro" id="IPR029062">
    <property type="entry name" value="Class_I_gatase-like"/>
</dbReference>
<reference evidence="2 3" key="1">
    <citation type="submission" date="2017-10" db="EMBL/GenBank/DDBJ databases">
        <title>Draft genome sequence of cellulolytic Actinomyces sp CtC72 isolated from cattle rumen fluid.</title>
        <authorList>
            <person name="Joshi A.J."/>
            <person name="Vasudevan G."/>
            <person name="Lanjekar V.B."/>
            <person name="Hivarkar S."/>
            <person name="Engineer A."/>
            <person name="Pore S.D."/>
            <person name="Dhakephalkar P.K."/>
            <person name="Dagar S."/>
        </authorList>
    </citation>
    <scope>NUCLEOTIDE SEQUENCE [LARGE SCALE GENOMIC DNA]</scope>
    <source>
        <strain evidence="3">CtC72</strain>
    </source>
</reference>
<gene>
    <name evidence="2" type="ORF">BW737_003875</name>
</gene>
<proteinExistence type="predicted"/>
<comment type="caution">
    <text evidence="2">The sequence shown here is derived from an EMBL/GenBank/DDBJ whole genome shotgun (WGS) entry which is preliminary data.</text>
</comment>
<dbReference type="PANTHER" id="PTHR42695:SF5">
    <property type="entry name" value="GLUTAMINE AMIDOTRANSFERASE YLR126C-RELATED"/>
    <property type="match status" value="1"/>
</dbReference>
<protein>
    <recommendedName>
        <fullName evidence="1">Glutamine amidotransferase domain-containing protein</fullName>
    </recommendedName>
</protein>
<name>A0ABX4MCR5_9ACTO</name>
<dbReference type="PANTHER" id="PTHR42695">
    <property type="entry name" value="GLUTAMINE AMIDOTRANSFERASE YLR126C-RELATED"/>
    <property type="match status" value="1"/>
</dbReference>
<sequence>MKPFIMVSTRPELEAAQSEYDSFLTQGGLQPEYLQHILLEEIDLSGSFDATDVSGVFIGGSPYDISTPESAKTRTQLRVEEQVRELLALALKEGVPVLATGFGLEVLAGYLGTPTSREFGESLGTADVYLTAAGREDPLLAGMPQTFSAFVGHHEGAVDVPEHATLLASSADCPVQMIRVGKAVYGTQFNPELDAERFAQRVSVYSDAGYGDPGLVDNILAEARSSQEHMAGRVIRNFVSHFGREE</sequence>
<dbReference type="Pfam" id="PF00117">
    <property type="entry name" value="GATase"/>
    <property type="match status" value="1"/>
</dbReference>
<accession>A0ABX4MCR5</accession>
<organism evidence="2 3">
    <name type="scientific">Actinomyces ruminis</name>
    <dbReference type="NCBI Taxonomy" id="1937003"/>
    <lineage>
        <taxon>Bacteria</taxon>
        <taxon>Bacillati</taxon>
        <taxon>Actinomycetota</taxon>
        <taxon>Actinomycetes</taxon>
        <taxon>Actinomycetales</taxon>
        <taxon>Actinomycetaceae</taxon>
        <taxon>Actinomyces</taxon>
    </lineage>
</organism>
<dbReference type="InterPro" id="IPR017926">
    <property type="entry name" value="GATASE"/>
</dbReference>
<keyword evidence="3" id="KW-1185">Reference proteome</keyword>
<dbReference type="RefSeq" id="WP_086615270.1">
    <property type="nucleotide sequence ID" value="NZ_MTPX02000026.1"/>
</dbReference>
<dbReference type="Gene3D" id="3.40.50.880">
    <property type="match status" value="1"/>
</dbReference>
<evidence type="ECO:0000313" key="2">
    <source>
        <dbReference type="EMBL" id="PHP53241.1"/>
    </source>
</evidence>
<dbReference type="PROSITE" id="PS51273">
    <property type="entry name" value="GATASE_TYPE_1"/>
    <property type="match status" value="1"/>
</dbReference>
<dbReference type="EMBL" id="MTPX02000026">
    <property type="protein sequence ID" value="PHP53241.1"/>
    <property type="molecule type" value="Genomic_DNA"/>
</dbReference>
<evidence type="ECO:0000259" key="1">
    <source>
        <dbReference type="Pfam" id="PF00117"/>
    </source>
</evidence>
<evidence type="ECO:0000313" key="3">
    <source>
        <dbReference type="Proteomes" id="UP000194577"/>
    </source>
</evidence>
<dbReference type="CDD" id="cd01741">
    <property type="entry name" value="GATase1_1"/>
    <property type="match status" value="1"/>
</dbReference>
<dbReference type="Proteomes" id="UP000194577">
    <property type="component" value="Unassembled WGS sequence"/>
</dbReference>
<dbReference type="InterPro" id="IPR044992">
    <property type="entry name" value="ChyE-like"/>
</dbReference>